<evidence type="ECO:0000313" key="1">
    <source>
        <dbReference type="EMBL" id="KAE8398015.1"/>
    </source>
</evidence>
<evidence type="ECO:0000313" key="2">
    <source>
        <dbReference type="Proteomes" id="UP000325579"/>
    </source>
</evidence>
<name>A0A5N6HIC0_9EURO</name>
<dbReference type="AlphaFoldDB" id="A0A5N6HIC0"/>
<dbReference type="PANTHER" id="PTHR37535:SF4">
    <property type="entry name" value="FLUG DOMAIN-CONTAINING PROTEIN"/>
    <property type="match status" value="1"/>
</dbReference>
<dbReference type="Proteomes" id="UP000325579">
    <property type="component" value="Unassembled WGS sequence"/>
</dbReference>
<dbReference type="EMBL" id="ML736870">
    <property type="protein sequence ID" value="KAE8398015.1"/>
    <property type="molecule type" value="Genomic_DNA"/>
</dbReference>
<dbReference type="InterPro" id="IPR021842">
    <property type="entry name" value="DUF3435"/>
</dbReference>
<protein>
    <submittedName>
        <fullName evidence="1">Uncharacterized protein</fullName>
    </submittedName>
</protein>
<keyword evidence="2" id="KW-1185">Reference proteome</keyword>
<accession>A0A5N6HIC0</accession>
<proteinExistence type="predicted"/>
<reference evidence="1 2" key="1">
    <citation type="submission" date="2019-04" db="EMBL/GenBank/DDBJ databases">
        <authorList>
            <consortium name="DOE Joint Genome Institute"/>
            <person name="Mondo S."/>
            <person name="Kjaerbolling I."/>
            <person name="Vesth T."/>
            <person name="Frisvad J.C."/>
            <person name="Nybo J.L."/>
            <person name="Theobald S."/>
            <person name="Kildgaard S."/>
            <person name="Isbrandt T."/>
            <person name="Kuo A."/>
            <person name="Sato A."/>
            <person name="Lyhne E.K."/>
            <person name="Kogle M.E."/>
            <person name="Wiebenga A."/>
            <person name="Kun R.S."/>
            <person name="Lubbers R.J."/>
            <person name="Makela M.R."/>
            <person name="Barry K."/>
            <person name="Chovatia M."/>
            <person name="Clum A."/>
            <person name="Daum C."/>
            <person name="Haridas S."/>
            <person name="He G."/>
            <person name="LaButti K."/>
            <person name="Lipzen A."/>
            <person name="Riley R."/>
            <person name="Salamov A."/>
            <person name="Simmons B.A."/>
            <person name="Magnuson J.K."/>
            <person name="Henrissat B."/>
            <person name="Mortensen U.H."/>
            <person name="Larsen T.O."/>
            <person name="Devries R.P."/>
            <person name="Grigoriev I.V."/>
            <person name="Machida M."/>
            <person name="Baker S.E."/>
            <person name="Andersen M.R."/>
            <person name="Cantor M.N."/>
            <person name="Hua S.X."/>
        </authorList>
    </citation>
    <scope>NUCLEOTIDE SEQUENCE [LARGE SCALE GENOMIC DNA]</scope>
    <source>
        <strain evidence="1 2">CBS 119388</strain>
    </source>
</reference>
<gene>
    <name evidence="1" type="ORF">BDV37DRAFT_276485</name>
</gene>
<dbReference type="OrthoDB" id="4485682at2759"/>
<accession>A0A5N7CUX9</accession>
<dbReference type="GeneID" id="43670264"/>
<sequence>MALMNVHFATVRCRHQYSCLRKMISSPDSLKWKDIELYIVKYPENPACQTLLIRVKHRLNKGKRNKGIAPVFMYTERNDNLGLYIIQDILEFAFRDDTFASKYIKEPRDVWRYTHVLNHQLGTPIHFKVEVQEIPVFRRVVKLDGSKDLSSLYKYHKGAAANLRHLDKHSRNIIIGHSRSHTFVYYIQVQDNTQSAFINTPTRDALIKLVTNLNLTRDASVPQHLSNKKKQEIKNCIVEGNYKRQSLTFELDISHIIPERKALVDLEFKNRDIDKISDAKLFEDCIQSLEMRLGLYYLGVPKILHFETHNLKSKFPNGRTCDYPGCEEVFYTLPKYKLYLDMVHKISL</sequence>
<dbReference type="RefSeq" id="XP_031935334.1">
    <property type="nucleotide sequence ID" value="XM_032085573.1"/>
</dbReference>
<dbReference type="Pfam" id="PF11917">
    <property type="entry name" value="DUF3435"/>
    <property type="match status" value="1"/>
</dbReference>
<organism evidence="1 2">
    <name type="scientific">Aspergillus pseudonomiae</name>
    <dbReference type="NCBI Taxonomy" id="1506151"/>
    <lineage>
        <taxon>Eukaryota</taxon>
        <taxon>Fungi</taxon>
        <taxon>Dikarya</taxon>
        <taxon>Ascomycota</taxon>
        <taxon>Pezizomycotina</taxon>
        <taxon>Eurotiomycetes</taxon>
        <taxon>Eurotiomycetidae</taxon>
        <taxon>Eurotiales</taxon>
        <taxon>Aspergillaceae</taxon>
        <taxon>Aspergillus</taxon>
        <taxon>Aspergillus subgen. Circumdati</taxon>
    </lineage>
</organism>
<dbReference type="PANTHER" id="PTHR37535">
    <property type="entry name" value="FLUG DOMAIN PROTEIN"/>
    <property type="match status" value="1"/>
</dbReference>